<dbReference type="GO" id="GO:0006355">
    <property type="term" value="P:regulation of DNA-templated transcription"/>
    <property type="evidence" value="ECO:0007669"/>
    <property type="project" value="InterPro"/>
</dbReference>
<dbReference type="AlphaFoldDB" id="A0A068TXP1"/>
<dbReference type="Proteomes" id="UP000295252">
    <property type="component" value="Chromosome III"/>
</dbReference>
<dbReference type="GO" id="GO:0005634">
    <property type="term" value="C:nucleus"/>
    <property type="evidence" value="ECO:0007669"/>
    <property type="project" value="UniProtKB-SubCell"/>
</dbReference>
<evidence type="ECO:0000259" key="9">
    <source>
        <dbReference type="PROSITE" id="PS51745"/>
    </source>
</evidence>
<protein>
    <recommendedName>
        <fullName evidence="8">Auxin-responsive protein</fullName>
    </recommendedName>
</protein>
<keyword evidence="5 8" id="KW-0804">Transcription</keyword>
<organism evidence="10 11">
    <name type="scientific">Coffea canephora</name>
    <name type="common">Robusta coffee</name>
    <dbReference type="NCBI Taxonomy" id="49390"/>
    <lineage>
        <taxon>Eukaryota</taxon>
        <taxon>Viridiplantae</taxon>
        <taxon>Streptophyta</taxon>
        <taxon>Embryophyta</taxon>
        <taxon>Tracheophyta</taxon>
        <taxon>Spermatophyta</taxon>
        <taxon>Magnoliopsida</taxon>
        <taxon>eudicotyledons</taxon>
        <taxon>Gunneridae</taxon>
        <taxon>Pentapetalae</taxon>
        <taxon>asterids</taxon>
        <taxon>lamiids</taxon>
        <taxon>Gentianales</taxon>
        <taxon>Rubiaceae</taxon>
        <taxon>Ixoroideae</taxon>
        <taxon>Gardenieae complex</taxon>
        <taxon>Bertiereae - Coffeeae clade</taxon>
        <taxon>Coffeeae</taxon>
        <taxon>Coffea</taxon>
    </lineage>
</organism>
<dbReference type="InterPro" id="IPR033389">
    <property type="entry name" value="AUX/IAA_dom"/>
</dbReference>
<evidence type="ECO:0000256" key="3">
    <source>
        <dbReference type="ARBA" id="ARBA00022491"/>
    </source>
</evidence>
<dbReference type="PROSITE" id="PS51745">
    <property type="entry name" value="PB1"/>
    <property type="match status" value="1"/>
</dbReference>
<dbReference type="PhylomeDB" id="A0A068TXP1"/>
<gene>
    <name evidence="10" type="ORF">GSCOC_T00032692001</name>
</gene>
<comment type="similarity">
    <text evidence="2 8">Belongs to the Aux/IAA family.</text>
</comment>
<dbReference type="Gene3D" id="3.10.20.90">
    <property type="entry name" value="Phosphatidylinositol 3-kinase Catalytic Subunit, Chain A, domain 1"/>
    <property type="match status" value="1"/>
</dbReference>
<reference evidence="11" key="1">
    <citation type="journal article" date="2014" name="Science">
        <title>The coffee genome provides insight into the convergent evolution of caffeine biosynthesis.</title>
        <authorList>
            <person name="Denoeud F."/>
            <person name="Carretero-Paulet L."/>
            <person name="Dereeper A."/>
            <person name="Droc G."/>
            <person name="Guyot R."/>
            <person name="Pietrella M."/>
            <person name="Zheng C."/>
            <person name="Alberti A."/>
            <person name="Anthony F."/>
            <person name="Aprea G."/>
            <person name="Aury J.M."/>
            <person name="Bento P."/>
            <person name="Bernard M."/>
            <person name="Bocs S."/>
            <person name="Campa C."/>
            <person name="Cenci A."/>
            <person name="Combes M.C."/>
            <person name="Crouzillat D."/>
            <person name="Da Silva C."/>
            <person name="Daddiego L."/>
            <person name="De Bellis F."/>
            <person name="Dussert S."/>
            <person name="Garsmeur O."/>
            <person name="Gayraud T."/>
            <person name="Guignon V."/>
            <person name="Jahn K."/>
            <person name="Jamilloux V."/>
            <person name="Joet T."/>
            <person name="Labadie K."/>
            <person name="Lan T."/>
            <person name="Leclercq J."/>
            <person name="Lepelley M."/>
            <person name="Leroy T."/>
            <person name="Li L.T."/>
            <person name="Librado P."/>
            <person name="Lopez L."/>
            <person name="Munoz A."/>
            <person name="Noel B."/>
            <person name="Pallavicini A."/>
            <person name="Perrotta G."/>
            <person name="Poncet V."/>
            <person name="Pot D."/>
            <person name="Priyono X."/>
            <person name="Rigoreau M."/>
            <person name="Rouard M."/>
            <person name="Rozas J."/>
            <person name="Tranchant-Dubreuil C."/>
            <person name="VanBuren R."/>
            <person name="Zhang Q."/>
            <person name="Andrade A.C."/>
            <person name="Argout X."/>
            <person name="Bertrand B."/>
            <person name="de Kochko A."/>
            <person name="Graziosi G."/>
            <person name="Henry R.J."/>
            <person name="Jayarama X."/>
            <person name="Ming R."/>
            <person name="Nagai C."/>
            <person name="Rounsley S."/>
            <person name="Sankoff D."/>
            <person name="Giuliano G."/>
            <person name="Albert V.A."/>
            <person name="Wincker P."/>
            <person name="Lashermes P."/>
        </authorList>
    </citation>
    <scope>NUCLEOTIDE SEQUENCE [LARGE SCALE GENOMIC DNA]</scope>
    <source>
        <strain evidence="11">cv. DH200-94</strain>
    </source>
</reference>
<sequence>MDSNASNYHLNHAKLPQVYYQGKEADNIIDLGLSLRVLQPESYHPSPHGNTDDFDVLIDWHQLHPRMKNSKTDYPQNMVGNHDDETEGIQSKERWSYVKVNMDGVIVGRKICILDHMGYSDLALQLEEMFGKQSVYGLRLFQSNSEYSLLYRGRDEHWRTVDEVPWNNFVESVKRLRIVRKDEAFSPSSSALLNSL</sequence>
<keyword evidence="11" id="KW-1185">Reference proteome</keyword>
<evidence type="ECO:0000256" key="6">
    <source>
        <dbReference type="ARBA" id="ARBA00023242"/>
    </source>
</evidence>
<proteinExistence type="inferred from homology"/>
<dbReference type="PANTHER" id="PTHR31734">
    <property type="entry name" value="AUXIN-RESPONSIVE PROTEIN IAA17"/>
    <property type="match status" value="1"/>
</dbReference>
<dbReference type="InParanoid" id="A0A068TXP1"/>
<dbReference type="InterPro" id="IPR003311">
    <property type="entry name" value="AUX_IAA"/>
</dbReference>
<keyword evidence="6 8" id="KW-0539">Nucleus</keyword>
<comment type="function">
    <text evidence="8">Aux/IAA proteins are short-lived transcriptional factors that function as repressors of early auxin response genes at low auxin concentrations.</text>
</comment>
<evidence type="ECO:0000256" key="8">
    <source>
        <dbReference type="RuleBase" id="RU004549"/>
    </source>
</evidence>
<evidence type="ECO:0000256" key="4">
    <source>
        <dbReference type="ARBA" id="ARBA00023015"/>
    </source>
</evidence>
<dbReference type="EMBL" id="HG739089">
    <property type="protein sequence ID" value="CDP00669.1"/>
    <property type="molecule type" value="Genomic_DNA"/>
</dbReference>
<dbReference type="Pfam" id="PF02309">
    <property type="entry name" value="AUX_IAA"/>
    <property type="match status" value="1"/>
</dbReference>
<keyword evidence="4 8" id="KW-0805">Transcription regulation</keyword>
<comment type="subcellular location">
    <subcellularLocation>
        <location evidence="1 8">Nucleus</location>
    </subcellularLocation>
</comment>
<keyword evidence="7 8" id="KW-0927">Auxin signaling pathway</keyword>
<dbReference type="SUPFAM" id="SSF54277">
    <property type="entry name" value="CAD &amp; PB1 domains"/>
    <property type="match status" value="1"/>
</dbReference>
<dbReference type="GO" id="GO:0009734">
    <property type="term" value="P:auxin-activated signaling pathway"/>
    <property type="evidence" value="ECO:0007669"/>
    <property type="project" value="UniProtKB-UniRule"/>
</dbReference>
<evidence type="ECO:0000313" key="11">
    <source>
        <dbReference type="Proteomes" id="UP000295252"/>
    </source>
</evidence>
<feature type="domain" description="PB1" evidence="9">
    <location>
        <begin position="95"/>
        <end position="183"/>
    </location>
</feature>
<dbReference type="InterPro" id="IPR053793">
    <property type="entry name" value="PB1-like"/>
</dbReference>
<keyword evidence="3 8" id="KW-0678">Repressor</keyword>
<dbReference type="OrthoDB" id="1900465at2759"/>
<evidence type="ECO:0000256" key="1">
    <source>
        <dbReference type="ARBA" id="ARBA00004123"/>
    </source>
</evidence>
<accession>A0A068TXP1</accession>
<dbReference type="Gramene" id="CDP00669">
    <property type="protein sequence ID" value="CDP00669"/>
    <property type="gene ID" value="GSCOC_T00032692001"/>
</dbReference>
<name>A0A068TXP1_COFCA</name>
<comment type="subunit">
    <text evidence="8">Homodimers and heterodimers.</text>
</comment>
<dbReference type="FunCoup" id="A0A068TXP1">
    <property type="interactions" value="131"/>
</dbReference>
<dbReference type="PANTHER" id="PTHR31734:SF114">
    <property type="entry name" value="AUXIN-RESPONSIVE PROTEIN IAA32"/>
    <property type="match status" value="1"/>
</dbReference>
<dbReference type="STRING" id="49390.A0A068TXP1"/>
<evidence type="ECO:0000256" key="5">
    <source>
        <dbReference type="ARBA" id="ARBA00023163"/>
    </source>
</evidence>
<evidence type="ECO:0000256" key="2">
    <source>
        <dbReference type="ARBA" id="ARBA00006728"/>
    </source>
</evidence>
<evidence type="ECO:0000256" key="7">
    <source>
        <dbReference type="ARBA" id="ARBA00023294"/>
    </source>
</evidence>
<evidence type="ECO:0000313" key="10">
    <source>
        <dbReference type="EMBL" id="CDP00669.1"/>
    </source>
</evidence>
<dbReference type="OMA" id="DNWRTVG"/>